<comment type="caution">
    <text evidence="2">The sequence shown here is derived from an EMBL/GenBank/DDBJ whole genome shotgun (WGS) entry which is preliminary data.</text>
</comment>
<name>A0ABS3BPK7_9BACT</name>
<evidence type="ECO:0000313" key="2">
    <source>
        <dbReference type="EMBL" id="MBN7801227.1"/>
    </source>
</evidence>
<keyword evidence="1" id="KW-0732">Signal</keyword>
<dbReference type="RefSeq" id="WP_206569198.1">
    <property type="nucleotide sequence ID" value="NZ_JAFKCW010000002.1"/>
</dbReference>
<protein>
    <submittedName>
        <fullName evidence="2">Uncharacterized protein</fullName>
    </submittedName>
</protein>
<keyword evidence="3" id="KW-1185">Reference proteome</keyword>
<accession>A0ABS3BPK7</accession>
<dbReference type="EMBL" id="JAFKCW010000002">
    <property type="protein sequence ID" value="MBN7801227.1"/>
    <property type="molecule type" value="Genomic_DNA"/>
</dbReference>
<evidence type="ECO:0000256" key="1">
    <source>
        <dbReference type="SAM" id="SignalP"/>
    </source>
</evidence>
<sequence length="225" mass="25520">MKKVKTILILSLLLISISQSRAQIDKEKLSLDISKADEASQLKLREYVWKRRSDVFVESQLKLTTVTEFSYSSEGKLQTKVVDSETSLEKKPGLRGRAQANAAETKLEYIDKALKLALEYIFMTKGELLDFFDKATVTEKDGLIEAVADNVHVDGDRLLVRIDPQSYLFTYKEFTSLLDNYKVEGKLNFENFSGGTNHMSSSTLNLPGQKMTIDSKNQDYSIRVK</sequence>
<feature type="signal peptide" evidence="1">
    <location>
        <begin position="1"/>
        <end position="22"/>
    </location>
</feature>
<dbReference type="Proteomes" id="UP000664698">
    <property type="component" value="Unassembled WGS sequence"/>
</dbReference>
<feature type="chain" id="PRO_5047093544" evidence="1">
    <location>
        <begin position="23"/>
        <end position="225"/>
    </location>
</feature>
<reference evidence="2 3" key="1">
    <citation type="submission" date="2021-03" db="EMBL/GenBank/DDBJ databases">
        <title>novel species isolated from a fishpond in China.</title>
        <authorList>
            <person name="Lu H."/>
            <person name="Cai Z."/>
        </authorList>
    </citation>
    <scope>NUCLEOTIDE SEQUENCE [LARGE SCALE GENOMIC DNA]</scope>
    <source>
        <strain evidence="2 3">JCM 31546</strain>
    </source>
</reference>
<organism evidence="2 3">
    <name type="scientific">Algoriphagus aestuariicola</name>
    <dbReference type="NCBI Taxonomy" id="1852016"/>
    <lineage>
        <taxon>Bacteria</taxon>
        <taxon>Pseudomonadati</taxon>
        <taxon>Bacteroidota</taxon>
        <taxon>Cytophagia</taxon>
        <taxon>Cytophagales</taxon>
        <taxon>Cyclobacteriaceae</taxon>
        <taxon>Algoriphagus</taxon>
    </lineage>
</organism>
<gene>
    <name evidence="2" type="ORF">J0A67_10160</name>
</gene>
<proteinExistence type="predicted"/>
<evidence type="ECO:0000313" key="3">
    <source>
        <dbReference type="Proteomes" id="UP000664698"/>
    </source>
</evidence>